<feature type="region of interest" description="Disordered" evidence="1">
    <location>
        <begin position="43"/>
        <end position="94"/>
    </location>
</feature>
<keyword evidence="4" id="KW-1185">Reference proteome</keyword>
<accession>A0ABU9WV89</accession>
<protein>
    <recommendedName>
        <fullName evidence="5">Intersectin-EH binding protein Ibp1</fullName>
    </recommendedName>
</protein>
<evidence type="ECO:0000256" key="1">
    <source>
        <dbReference type="SAM" id="MobiDB-lite"/>
    </source>
</evidence>
<evidence type="ECO:0000313" key="4">
    <source>
        <dbReference type="Proteomes" id="UP001422074"/>
    </source>
</evidence>
<feature type="compositionally biased region" description="Polar residues" evidence="1">
    <location>
        <begin position="70"/>
        <end position="85"/>
    </location>
</feature>
<feature type="chain" id="PRO_5046356377" description="Intersectin-EH binding protein Ibp1" evidence="2">
    <location>
        <begin position="25"/>
        <end position="94"/>
    </location>
</feature>
<proteinExistence type="predicted"/>
<dbReference type="Proteomes" id="UP001422074">
    <property type="component" value="Unassembled WGS sequence"/>
</dbReference>
<dbReference type="EMBL" id="JBDFRB010000001">
    <property type="protein sequence ID" value="MEN2743082.1"/>
    <property type="molecule type" value="Genomic_DNA"/>
</dbReference>
<name>A0ABU9WV89_9MICC</name>
<reference evidence="3 4" key="1">
    <citation type="submission" date="2024-05" db="EMBL/GenBank/DDBJ databases">
        <title>Sinomonas sp. nov., isolated from a waste landfill.</title>
        <authorList>
            <person name="Zhao Y."/>
        </authorList>
    </citation>
    <scope>NUCLEOTIDE SEQUENCE [LARGE SCALE GENOMIC DNA]</scope>
    <source>
        <strain evidence="3 4">CCTCC AB2014300</strain>
    </source>
</reference>
<sequence length="94" mass="9362">MRKTLASLSLAALLLGASAGPVLAAPLPDNCTKDKGTVTCTTFTGPGKNQAGVGSTSTTETQGNTTNTSPEPQDLQSACTTNPPKSQGAPDTCP</sequence>
<evidence type="ECO:0008006" key="5">
    <source>
        <dbReference type="Google" id="ProtNLM"/>
    </source>
</evidence>
<dbReference type="RefSeq" id="WP_345882501.1">
    <property type="nucleotide sequence ID" value="NZ_JBDFRB010000001.1"/>
</dbReference>
<gene>
    <name evidence="3" type="ORF">ABCQ75_00825</name>
</gene>
<keyword evidence="2" id="KW-0732">Signal</keyword>
<organism evidence="3 4">
    <name type="scientific">Sinomonas halotolerans</name>
    <dbReference type="NCBI Taxonomy" id="1644133"/>
    <lineage>
        <taxon>Bacteria</taxon>
        <taxon>Bacillati</taxon>
        <taxon>Actinomycetota</taxon>
        <taxon>Actinomycetes</taxon>
        <taxon>Micrococcales</taxon>
        <taxon>Micrococcaceae</taxon>
        <taxon>Sinomonas</taxon>
    </lineage>
</organism>
<evidence type="ECO:0000256" key="2">
    <source>
        <dbReference type="SAM" id="SignalP"/>
    </source>
</evidence>
<feature type="signal peptide" evidence="2">
    <location>
        <begin position="1"/>
        <end position="24"/>
    </location>
</feature>
<comment type="caution">
    <text evidence="3">The sequence shown here is derived from an EMBL/GenBank/DDBJ whole genome shotgun (WGS) entry which is preliminary data.</text>
</comment>
<evidence type="ECO:0000313" key="3">
    <source>
        <dbReference type="EMBL" id="MEN2743082.1"/>
    </source>
</evidence>
<feature type="compositionally biased region" description="Low complexity" evidence="1">
    <location>
        <begin position="54"/>
        <end position="69"/>
    </location>
</feature>